<dbReference type="Pfam" id="PF00722">
    <property type="entry name" value="Glyco_hydro_16"/>
    <property type="match status" value="1"/>
</dbReference>
<dbReference type="InterPro" id="IPR050546">
    <property type="entry name" value="Glycosyl_Hydrlase_16"/>
</dbReference>
<feature type="domain" description="GH16" evidence="2">
    <location>
        <begin position="30"/>
        <end position="322"/>
    </location>
</feature>
<dbReference type="AlphaFoldDB" id="A0A9D4TXZ1"/>
<dbReference type="PROSITE" id="PS51762">
    <property type="entry name" value="GH16_2"/>
    <property type="match status" value="1"/>
</dbReference>
<dbReference type="OrthoDB" id="1938337at2759"/>
<organism evidence="3 4">
    <name type="scientific">Chlorella vulgaris</name>
    <name type="common">Green alga</name>
    <dbReference type="NCBI Taxonomy" id="3077"/>
    <lineage>
        <taxon>Eukaryota</taxon>
        <taxon>Viridiplantae</taxon>
        <taxon>Chlorophyta</taxon>
        <taxon>core chlorophytes</taxon>
        <taxon>Trebouxiophyceae</taxon>
        <taxon>Chlorellales</taxon>
        <taxon>Chlorellaceae</taxon>
        <taxon>Chlorella clade</taxon>
        <taxon>Chlorella</taxon>
    </lineage>
</organism>
<dbReference type="SUPFAM" id="SSF49899">
    <property type="entry name" value="Concanavalin A-like lectins/glucanases"/>
    <property type="match status" value="1"/>
</dbReference>
<dbReference type="GO" id="GO:0004553">
    <property type="term" value="F:hydrolase activity, hydrolyzing O-glycosyl compounds"/>
    <property type="evidence" value="ECO:0007669"/>
    <property type="project" value="InterPro"/>
</dbReference>
<reference evidence="3" key="1">
    <citation type="journal article" date="2019" name="Plant J.">
        <title>Chlorella vulgaris genome assembly and annotation reveals the molecular basis for metabolic acclimation to high light conditions.</title>
        <authorList>
            <person name="Cecchin M."/>
            <person name="Marcolungo L."/>
            <person name="Rossato M."/>
            <person name="Girolomoni L."/>
            <person name="Cosentino E."/>
            <person name="Cuine S."/>
            <person name="Li-Beisson Y."/>
            <person name="Delledonne M."/>
            <person name="Ballottari M."/>
        </authorList>
    </citation>
    <scope>NUCLEOTIDE SEQUENCE</scope>
    <source>
        <strain evidence="3">211/11P</strain>
    </source>
</reference>
<evidence type="ECO:0000259" key="2">
    <source>
        <dbReference type="PROSITE" id="PS51762"/>
    </source>
</evidence>
<gene>
    <name evidence="3" type="ORF">D9Q98_000317</name>
</gene>
<comment type="similarity">
    <text evidence="1">Belongs to the glycosyl hydrolase 16 family.</text>
</comment>
<dbReference type="Proteomes" id="UP001055712">
    <property type="component" value="Unassembled WGS sequence"/>
</dbReference>
<evidence type="ECO:0000313" key="4">
    <source>
        <dbReference type="Proteomes" id="UP001055712"/>
    </source>
</evidence>
<protein>
    <recommendedName>
        <fullName evidence="2">GH16 domain-containing protein</fullName>
    </recommendedName>
</protein>
<dbReference type="PANTHER" id="PTHR10963:SF55">
    <property type="entry name" value="GLYCOSIDE HYDROLASE FAMILY 16 PROTEIN"/>
    <property type="match status" value="1"/>
</dbReference>
<proteinExistence type="inferred from homology"/>
<dbReference type="CDD" id="cd08023">
    <property type="entry name" value="GH16_laminarinase_like"/>
    <property type="match status" value="1"/>
</dbReference>
<keyword evidence="4" id="KW-1185">Reference proteome</keyword>
<comment type="caution">
    <text evidence="3">The sequence shown here is derived from an EMBL/GenBank/DDBJ whole genome shotgun (WGS) entry which is preliminary data.</text>
</comment>
<dbReference type="EMBL" id="SIDB01000001">
    <property type="protein sequence ID" value="KAI3437871.1"/>
    <property type="molecule type" value="Genomic_DNA"/>
</dbReference>
<sequence>MAALTPASHARGATRSLTQADPSWQLLWADEFNGPELQQDNWEPSIGSGCQYGIAGWGNNEKQWYTDLPQNLRVDSGNLVLSAVWDPSAAAIRDQPLTSARIRTFGKHSFGPSPAHPLVKIEARIKLPSGLGLWPAFWMLPADDATASCSGCGRHGVWAASGEIDIMEVANDATQLLGTIHYGGPWPHNSYSSSNVTLPSGASFADDFHTFGIEWGGNEMRWYLDGQLYGTQNSGDGTKNGWFSLGRDAGSVDAPPLPGNAPFGTQQFYVILNLALGSEGTPFTTKMNNGAPVMPEQLIGTMAAGPKTMLVDWVRVWGSAPS</sequence>
<dbReference type="InterPro" id="IPR013320">
    <property type="entry name" value="ConA-like_dom_sf"/>
</dbReference>
<accession>A0A9D4TXZ1</accession>
<name>A0A9D4TXZ1_CHLVU</name>
<dbReference type="PANTHER" id="PTHR10963">
    <property type="entry name" value="GLYCOSYL HYDROLASE-RELATED"/>
    <property type="match status" value="1"/>
</dbReference>
<reference evidence="3" key="2">
    <citation type="submission" date="2020-11" db="EMBL/GenBank/DDBJ databases">
        <authorList>
            <person name="Cecchin M."/>
            <person name="Marcolungo L."/>
            <person name="Rossato M."/>
            <person name="Girolomoni L."/>
            <person name="Cosentino E."/>
            <person name="Cuine S."/>
            <person name="Li-Beisson Y."/>
            <person name="Delledonne M."/>
            <person name="Ballottari M."/>
        </authorList>
    </citation>
    <scope>NUCLEOTIDE SEQUENCE</scope>
    <source>
        <strain evidence="3">211/11P</strain>
        <tissue evidence="3">Whole cell</tissue>
    </source>
</reference>
<dbReference type="Gene3D" id="2.60.120.200">
    <property type="match status" value="1"/>
</dbReference>
<evidence type="ECO:0000256" key="1">
    <source>
        <dbReference type="ARBA" id="ARBA00006865"/>
    </source>
</evidence>
<evidence type="ECO:0000313" key="3">
    <source>
        <dbReference type="EMBL" id="KAI3437871.1"/>
    </source>
</evidence>
<dbReference type="InterPro" id="IPR000757">
    <property type="entry name" value="Beta-glucanase-like"/>
</dbReference>
<dbReference type="GO" id="GO:0005975">
    <property type="term" value="P:carbohydrate metabolic process"/>
    <property type="evidence" value="ECO:0007669"/>
    <property type="project" value="InterPro"/>
</dbReference>